<accession>A0ABT4AFF2</accession>
<evidence type="ECO:0000313" key="4">
    <source>
        <dbReference type="Proteomes" id="UP001207654"/>
    </source>
</evidence>
<dbReference type="RefSeq" id="WP_267538962.1">
    <property type="nucleotide sequence ID" value="NZ_JAPNKA010000001.1"/>
</dbReference>
<name>A0ABT4AFF2_9BACT</name>
<dbReference type="InterPro" id="IPR024455">
    <property type="entry name" value="Phage_capsid"/>
</dbReference>
<dbReference type="Proteomes" id="UP001207654">
    <property type="component" value="Unassembled WGS sequence"/>
</dbReference>
<comment type="subcellular location">
    <subcellularLocation>
        <location evidence="1">Virion</location>
    </subcellularLocation>
</comment>
<evidence type="ECO:0000256" key="1">
    <source>
        <dbReference type="ARBA" id="ARBA00004328"/>
    </source>
</evidence>
<dbReference type="EMBL" id="JAPNKA010000001">
    <property type="protein sequence ID" value="MCY1080291.1"/>
    <property type="molecule type" value="Genomic_DNA"/>
</dbReference>
<evidence type="ECO:0000259" key="2">
    <source>
        <dbReference type="Pfam" id="PF05065"/>
    </source>
</evidence>
<feature type="domain" description="Phage capsid-like C-terminal" evidence="2">
    <location>
        <begin position="126"/>
        <end position="387"/>
    </location>
</feature>
<dbReference type="Pfam" id="PF05065">
    <property type="entry name" value="Phage_capsid"/>
    <property type="match status" value="1"/>
</dbReference>
<reference evidence="3 4" key="1">
    <citation type="submission" date="2022-11" db="EMBL/GenBank/DDBJ databases">
        <title>Minimal conservation of predation-associated metabolite biosynthetic gene clusters underscores biosynthetic potential of Myxococcota including descriptions for ten novel species: Archangium lansinium sp. nov., Myxococcus landrumus sp. nov., Nannocystis bai.</title>
        <authorList>
            <person name="Ahearne A."/>
            <person name="Stevens C."/>
            <person name="Phillips K."/>
        </authorList>
    </citation>
    <scope>NUCLEOTIDE SEQUENCE [LARGE SCALE GENOMIC DNA]</scope>
    <source>
        <strain evidence="3 4">MIWBW</strain>
    </source>
</reference>
<evidence type="ECO:0000313" key="3">
    <source>
        <dbReference type="EMBL" id="MCY1080291.1"/>
    </source>
</evidence>
<organism evidence="3 4">
    <name type="scientific">Archangium lansingense</name>
    <dbReference type="NCBI Taxonomy" id="2995310"/>
    <lineage>
        <taxon>Bacteria</taxon>
        <taxon>Pseudomonadati</taxon>
        <taxon>Myxococcota</taxon>
        <taxon>Myxococcia</taxon>
        <taxon>Myxococcales</taxon>
        <taxon>Cystobacterineae</taxon>
        <taxon>Archangiaceae</taxon>
        <taxon>Archangium</taxon>
    </lineage>
</organism>
<sequence length="393" mass="42074">MAPVPSPAPAPNPAPPPIPPNVEAALQPVVVKAVEAALASRAAATPAAPGPTVTNARDLQMDPDDGRLYQARVGVAVKAVYLARAKALGVAKNLDELEKYLVKAKAVGAFASLFGQGGERLPVVESTEMIEFLRDESLFLSRPGLRKASGYGGKFVVGRQNAGAVVYWAAEGEPVEKTQMKTGLLELGSHKLMGRAETSNDLMRRGHSSAASDVGADIQVAAALKMDEAALFGKGNKQPLGVLEDVDSSMITASAGATVDDMLADMDDLPAALEKKRHKLDASAFYFMDPNTFWALRNKRDAAGWMFEGLRDLKNPTHNGFPVLRHNTLIGFKKIGFGLASQLYFGAAAELEMAIGENASDFANDMQTLRIVGYADWKLRHTTAFAFKKDVTY</sequence>
<proteinExistence type="predicted"/>
<comment type="caution">
    <text evidence="3">The sequence shown here is derived from an EMBL/GenBank/DDBJ whole genome shotgun (WGS) entry which is preliminary data.</text>
</comment>
<dbReference type="SUPFAM" id="SSF56563">
    <property type="entry name" value="Major capsid protein gp5"/>
    <property type="match status" value="1"/>
</dbReference>
<dbReference type="InterPro" id="IPR054612">
    <property type="entry name" value="Phage_capsid-like_C"/>
</dbReference>
<gene>
    <name evidence="3" type="ORF">OV287_38150</name>
</gene>
<protein>
    <submittedName>
        <fullName evidence="3">Phage major capsid protein</fullName>
    </submittedName>
</protein>
<dbReference type="NCBIfam" id="TIGR01554">
    <property type="entry name" value="major_cap_HK97"/>
    <property type="match status" value="1"/>
</dbReference>
<keyword evidence="4" id="KW-1185">Reference proteome</keyword>